<evidence type="ECO:0000256" key="4">
    <source>
        <dbReference type="PIRNR" id="PIRNR010044"/>
    </source>
</evidence>
<dbReference type="GO" id="GO:0005829">
    <property type="term" value="C:cytosol"/>
    <property type="evidence" value="ECO:0007669"/>
    <property type="project" value="TreeGrafter"/>
</dbReference>
<dbReference type="GO" id="GO:0043248">
    <property type="term" value="P:proteasome assembly"/>
    <property type="evidence" value="ECO:0007669"/>
    <property type="project" value="TreeGrafter"/>
</dbReference>
<keyword evidence="2 4" id="KW-0143">Chaperone</keyword>
<reference evidence="5" key="1">
    <citation type="submission" date="2023-03" db="EMBL/GenBank/DDBJ databases">
        <title>Mating type loci evolution in Malassezia.</title>
        <authorList>
            <person name="Coelho M.A."/>
        </authorList>
    </citation>
    <scope>NUCLEOTIDE SEQUENCE</scope>
    <source>
        <strain evidence="5">CBS 9431</strain>
    </source>
</reference>
<evidence type="ECO:0000256" key="3">
    <source>
        <dbReference type="ARBA" id="ARBA00025745"/>
    </source>
</evidence>
<evidence type="ECO:0000313" key="6">
    <source>
        <dbReference type="Proteomes" id="UP001217754"/>
    </source>
</evidence>
<accession>A0AAF0J9G4</accession>
<organism evidence="5 6">
    <name type="scientific">Malassezia japonica</name>
    <dbReference type="NCBI Taxonomy" id="223818"/>
    <lineage>
        <taxon>Eukaryota</taxon>
        <taxon>Fungi</taxon>
        <taxon>Dikarya</taxon>
        <taxon>Basidiomycota</taxon>
        <taxon>Ustilaginomycotina</taxon>
        <taxon>Malasseziomycetes</taxon>
        <taxon>Malasseziales</taxon>
        <taxon>Malasseziaceae</taxon>
        <taxon>Malassezia</taxon>
    </lineage>
</organism>
<sequence length="243" mass="25633">MARPFCVAAGSTTLDFRGRTLVLPVISVGSVPQLAMDLLIHSPDLQCLRVASLDGAECVPFIGPAEVGTPGGGVCTALDVYQAASSGVVFVQQRSPVLKSRKAPFVERLMAWIEEAGFAEVIVIATVDAAFRTDAEFLTPQVQLRPPKAVETAASRLAEVPRLGDADTLPPVPGGGMTRAYLEAGPPTMLALLQFCAEGDNRGDAYALAESAARLCRVPRPALREPESWKTLFGGAPEPSLYG</sequence>
<name>A0AAF0J9G4_9BASI</name>
<dbReference type="EMBL" id="CP119959">
    <property type="protein sequence ID" value="WFD38353.1"/>
    <property type="molecule type" value="Genomic_DNA"/>
</dbReference>
<dbReference type="Pfam" id="PF09754">
    <property type="entry name" value="PAC2"/>
    <property type="match status" value="1"/>
</dbReference>
<dbReference type="Proteomes" id="UP001217754">
    <property type="component" value="Chromosome 2"/>
</dbReference>
<comment type="similarity">
    <text evidence="3 4">Belongs to the PSMG2 family.</text>
</comment>
<proteinExistence type="inferred from homology"/>
<evidence type="ECO:0000313" key="5">
    <source>
        <dbReference type="EMBL" id="WFD38353.1"/>
    </source>
</evidence>
<dbReference type="RefSeq" id="XP_060121250.1">
    <property type="nucleotide sequence ID" value="XM_060265267.1"/>
</dbReference>
<evidence type="ECO:0000256" key="1">
    <source>
        <dbReference type="ARBA" id="ARBA00019186"/>
    </source>
</evidence>
<protein>
    <recommendedName>
        <fullName evidence="1 4">Proteasome assembly chaperone 2</fullName>
    </recommendedName>
</protein>
<evidence type="ECO:0000256" key="2">
    <source>
        <dbReference type="ARBA" id="ARBA00023186"/>
    </source>
</evidence>
<dbReference type="Gene3D" id="3.40.50.10900">
    <property type="entry name" value="PAC-like subunit"/>
    <property type="match status" value="1"/>
</dbReference>
<comment type="function">
    <text evidence="4">Involved in 20S proteasome assembly.</text>
</comment>
<dbReference type="InterPro" id="IPR016562">
    <property type="entry name" value="Proteasome_assmbl_chp_2_euk"/>
</dbReference>
<dbReference type="InterPro" id="IPR019151">
    <property type="entry name" value="Proteasome_assmbl_chaperone_2"/>
</dbReference>
<dbReference type="PIRSF" id="PIRSF010044">
    <property type="entry name" value="UCP010044"/>
    <property type="match status" value="1"/>
</dbReference>
<dbReference type="GeneID" id="85224953"/>
<keyword evidence="6" id="KW-1185">Reference proteome</keyword>
<dbReference type="PANTHER" id="PTHR12970:SF1">
    <property type="entry name" value="PROTEASOME ASSEMBLY CHAPERONE 2"/>
    <property type="match status" value="1"/>
</dbReference>
<comment type="subunit">
    <text evidence="4">Component of the 20S proteasome chaperone.</text>
</comment>
<dbReference type="PANTHER" id="PTHR12970">
    <property type="entry name" value="PROTEASOME ASSEMBLY CHAPERONE 2"/>
    <property type="match status" value="1"/>
</dbReference>
<dbReference type="GO" id="GO:0005634">
    <property type="term" value="C:nucleus"/>
    <property type="evidence" value="ECO:0007669"/>
    <property type="project" value="TreeGrafter"/>
</dbReference>
<dbReference type="InterPro" id="IPR038389">
    <property type="entry name" value="PSMG2_sf"/>
</dbReference>
<dbReference type="AlphaFoldDB" id="A0AAF0J9G4"/>
<gene>
    <name evidence="5" type="ORF">MJAP1_001304</name>
</gene>